<dbReference type="EMBL" id="ATLV01012581">
    <property type="status" value="NOT_ANNOTATED_CDS"/>
    <property type="molecule type" value="Genomic_DNA"/>
</dbReference>
<dbReference type="VEuPathDB" id="VectorBase:ASIC004118"/>
<evidence type="ECO:0000313" key="1">
    <source>
        <dbReference type="EMBL" id="KFB36884.1"/>
    </source>
</evidence>
<dbReference type="Proteomes" id="UP000030765">
    <property type="component" value="Unassembled WGS sequence"/>
</dbReference>
<dbReference type="EnsemblMetazoa" id="ASIC004118-RA">
    <property type="protein sequence ID" value="ASIC004118-PA"/>
    <property type="gene ID" value="ASIC004118"/>
</dbReference>
<evidence type="ECO:0000313" key="2">
    <source>
        <dbReference type="EnsemblMetazoa" id="ASIC004118-PA"/>
    </source>
</evidence>
<sequence>MISRSIPPEHSRTILGTWCNLTLLRKCPPTARRLTINRCVTRNRNHCVTRGPGQSLYRWFFLPQSAANIDNNNNNSTAADSPHPKTRAVPFGEGKWNARTYGSNYVASEKLIDEWHNRGPHRYPATHCAILGDPGVPSNQGFLPLVLPVLTQFLFSASCAANDARDVVVSQCTIIGANFLMELETAVVAVTTPGGAARGSKLMIPPHR</sequence>
<dbReference type="EMBL" id="KE524806">
    <property type="protein sequence ID" value="KFB36884.1"/>
    <property type="molecule type" value="Genomic_DNA"/>
</dbReference>
<organism evidence="1">
    <name type="scientific">Anopheles sinensis</name>
    <name type="common">Mosquito</name>
    <dbReference type="NCBI Taxonomy" id="74873"/>
    <lineage>
        <taxon>Eukaryota</taxon>
        <taxon>Metazoa</taxon>
        <taxon>Ecdysozoa</taxon>
        <taxon>Arthropoda</taxon>
        <taxon>Hexapoda</taxon>
        <taxon>Insecta</taxon>
        <taxon>Pterygota</taxon>
        <taxon>Neoptera</taxon>
        <taxon>Endopterygota</taxon>
        <taxon>Diptera</taxon>
        <taxon>Nematocera</taxon>
        <taxon>Culicoidea</taxon>
        <taxon>Culicidae</taxon>
        <taxon>Anophelinae</taxon>
        <taxon>Anopheles</taxon>
    </lineage>
</organism>
<reference evidence="1 3" key="1">
    <citation type="journal article" date="2014" name="BMC Genomics">
        <title>Genome sequence of Anopheles sinensis provides insight into genetics basis of mosquito competence for malaria parasites.</title>
        <authorList>
            <person name="Zhou D."/>
            <person name="Zhang D."/>
            <person name="Ding G."/>
            <person name="Shi L."/>
            <person name="Hou Q."/>
            <person name="Ye Y."/>
            <person name="Xu Y."/>
            <person name="Zhou H."/>
            <person name="Xiong C."/>
            <person name="Li S."/>
            <person name="Yu J."/>
            <person name="Hong S."/>
            <person name="Yu X."/>
            <person name="Zou P."/>
            <person name="Chen C."/>
            <person name="Chang X."/>
            <person name="Wang W."/>
            <person name="Lv Y."/>
            <person name="Sun Y."/>
            <person name="Ma L."/>
            <person name="Shen B."/>
            <person name="Zhu C."/>
        </authorList>
    </citation>
    <scope>NUCLEOTIDE SEQUENCE [LARGE SCALE GENOMIC DNA]</scope>
</reference>
<reference evidence="2" key="2">
    <citation type="submission" date="2020-05" db="UniProtKB">
        <authorList>
            <consortium name="EnsemblMetazoa"/>
        </authorList>
    </citation>
    <scope>IDENTIFICATION</scope>
</reference>
<keyword evidence="3" id="KW-1185">Reference proteome</keyword>
<proteinExistence type="predicted"/>
<gene>
    <name evidence="1" type="ORF">ZHAS_00004118</name>
</gene>
<protein>
    <submittedName>
        <fullName evidence="1 2">Uncharacterized protein</fullName>
    </submittedName>
</protein>
<name>A0A084VFZ0_ANOSI</name>
<evidence type="ECO:0000313" key="3">
    <source>
        <dbReference type="Proteomes" id="UP000030765"/>
    </source>
</evidence>
<dbReference type="AlphaFoldDB" id="A0A084VFZ0"/>
<accession>A0A084VFZ0</accession>